<reference evidence="2" key="1">
    <citation type="submission" date="2019-07" db="EMBL/GenBank/DDBJ databases">
        <authorList>
            <person name="Dittberner H."/>
        </authorList>
    </citation>
    <scope>NUCLEOTIDE SEQUENCE [LARGE SCALE GENOMIC DNA]</scope>
</reference>
<dbReference type="InterPro" id="IPR039624">
    <property type="entry name" value="LEA1/2/D7/KIN2"/>
</dbReference>
<organism evidence="2 3">
    <name type="scientific">Arabis nemorensis</name>
    <dbReference type="NCBI Taxonomy" id="586526"/>
    <lineage>
        <taxon>Eukaryota</taxon>
        <taxon>Viridiplantae</taxon>
        <taxon>Streptophyta</taxon>
        <taxon>Embryophyta</taxon>
        <taxon>Tracheophyta</taxon>
        <taxon>Spermatophyta</taxon>
        <taxon>Magnoliopsida</taxon>
        <taxon>eudicotyledons</taxon>
        <taxon>Gunneridae</taxon>
        <taxon>Pentapetalae</taxon>
        <taxon>rosids</taxon>
        <taxon>malvids</taxon>
        <taxon>Brassicales</taxon>
        <taxon>Brassicaceae</taxon>
        <taxon>Arabideae</taxon>
        <taxon>Arabis</taxon>
    </lineage>
</organism>
<feature type="compositionally biased region" description="Basic and acidic residues" evidence="1">
    <location>
        <begin position="18"/>
        <end position="31"/>
    </location>
</feature>
<feature type="compositionally biased region" description="Basic and acidic residues" evidence="1">
    <location>
        <begin position="50"/>
        <end position="61"/>
    </location>
</feature>
<protein>
    <recommendedName>
        <fullName evidence="4">Stress-induced protein KIN2-like</fullName>
    </recommendedName>
</protein>
<comment type="caution">
    <text evidence="2">The sequence shown here is derived from an EMBL/GenBank/DDBJ whole genome shotgun (WGS) entry which is preliminary data.</text>
</comment>
<gene>
    <name evidence="2" type="ORF">ANE_LOCUS6663</name>
</gene>
<name>A0A565B3G4_9BRAS</name>
<accession>A0A565B3G4</accession>
<feature type="compositionally biased region" description="Low complexity" evidence="1">
    <location>
        <begin position="32"/>
        <end position="45"/>
    </location>
</feature>
<dbReference type="Proteomes" id="UP000489600">
    <property type="component" value="Unassembled WGS sequence"/>
</dbReference>
<evidence type="ECO:0000313" key="3">
    <source>
        <dbReference type="Proteomes" id="UP000489600"/>
    </source>
</evidence>
<dbReference type="EMBL" id="CABITT030000003">
    <property type="protein sequence ID" value="VVA96218.1"/>
    <property type="molecule type" value="Genomic_DNA"/>
</dbReference>
<evidence type="ECO:0000256" key="1">
    <source>
        <dbReference type="SAM" id="MobiDB-lite"/>
    </source>
</evidence>
<dbReference type="PANTHER" id="PTHR34191:SF31">
    <property type="entry name" value="GENOME ASSEMBLY, CHROMOSOME: A01"/>
    <property type="match status" value="1"/>
</dbReference>
<feature type="region of interest" description="Disordered" evidence="1">
    <location>
        <begin position="1"/>
        <end position="61"/>
    </location>
</feature>
<dbReference type="PANTHER" id="PTHR34191">
    <property type="entry name" value="LATE EMBRYOGENESIS ABUNDANT PROTEIN (LEA) FAMILY PROTEIN"/>
    <property type="match status" value="1"/>
</dbReference>
<evidence type="ECO:0000313" key="2">
    <source>
        <dbReference type="EMBL" id="VVA96218.1"/>
    </source>
</evidence>
<sequence length="61" mass="6396">MSDKQNLSYQAGQATGQTKEKASGMMDKAKDAAASAQDSMQQKAQGAADVVKDKTGMNKNT</sequence>
<evidence type="ECO:0008006" key="4">
    <source>
        <dbReference type="Google" id="ProtNLM"/>
    </source>
</evidence>
<proteinExistence type="predicted"/>
<feature type="compositionally biased region" description="Polar residues" evidence="1">
    <location>
        <begin position="1"/>
        <end position="17"/>
    </location>
</feature>
<keyword evidence="3" id="KW-1185">Reference proteome</keyword>
<dbReference type="AlphaFoldDB" id="A0A565B3G4"/>